<name>A0A165Q319_9AGAM</name>
<reference evidence="2 3" key="1">
    <citation type="journal article" date="2016" name="Mol. Biol. Evol.">
        <title>Comparative Genomics of Early-Diverging Mushroom-Forming Fungi Provides Insights into the Origins of Lignocellulose Decay Capabilities.</title>
        <authorList>
            <person name="Nagy L.G."/>
            <person name="Riley R."/>
            <person name="Tritt A."/>
            <person name="Adam C."/>
            <person name="Daum C."/>
            <person name="Floudas D."/>
            <person name="Sun H."/>
            <person name="Yadav J.S."/>
            <person name="Pangilinan J."/>
            <person name="Larsson K.H."/>
            <person name="Matsuura K."/>
            <person name="Barry K."/>
            <person name="Labutti K."/>
            <person name="Kuo R."/>
            <person name="Ohm R.A."/>
            <person name="Bhattacharya S.S."/>
            <person name="Shirouzu T."/>
            <person name="Yoshinaga Y."/>
            <person name="Martin F.M."/>
            <person name="Grigoriev I.V."/>
            <person name="Hibbett D.S."/>
        </authorList>
    </citation>
    <scope>NUCLEOTIDE SEQUENCE [LARGE SCALE GENOMIC DNA]</scope>
    <source>
        <strain evidence="2 3">HHB14362 ss-1</strain>
    </source>
</reference>
<dbReference type="Proteomes" id="UP000076761">
    <property type="component" value="Unassembled WGS sequence"/>
</dbReference>
<gene>
    <name evidence="2" type="ORF">NEOLEDRAFT_1138854</name>
</gene>
<sequence>MPHMLRELRWSRAGTYKIGLLALDLSNRNFPAISLLRNRSCSLQSQPSNVKCQTTASGCTWPNCACGEPPKNKRHVTLRGEPRSTEKNSV</sequence>
<evidence type="ECO:0000256" key="1">
    <source>
        <dbReference type="SAM" id="MobiDB-lite"/>
    </source>
</evidence>
<dbReference type="EMBL" id="KV425602">
    <property type="protein sequence ID" value="KZT21849.1"/>
    <property type="molecule type" value="Genomic_DNA"/>
</dbReference>
<dbReference type="AlphaFoldDB" id="A0A165Q319"/>
<dbReference type="InParanoid" id="A0A165Q319"/>
<proteinExistence type="predicted"/>
<organism evidence="2 3">
    <name type="scientific">Neolentinus lepideus HHB14362 ss-1</name>
    <dbReference type="NCBI Taxonomy" id="1314782"/>
    <lineage>
        <taxon>Eukaryota</taxon>
        <taxon>Fungi</taxon>
        <taxon>Dikarya</taxon>
        <taxon>Basidiomycota</taxon>
        <taxon>Agaricomycotina</taxon>
        <taxon>Agaricomycetes</taxon>
        <taxon>Gloeophyllales</taxon>
        <taxon>Gloeophyllaceae</taxon>
        <taxon>Neolentinus</taxon>
    </lineage>
</organism>
<feature type="region of interest" description="Disordered" evidence="1">
    <location>
        <begin position="71"/>
        <end position="90"/>
    </location>
</feature>
<evidence type="ECO:0000313" key="2">
    <source>
        <dbReference type="EMBL" id="KZT21849.1"/>
    </source>
</evidence>
<protein>
    <submittedName>
        <fullName evidence="2">Uncharacterized protein</fullName>
    </submittedName>
</protein>
<accession>A0A165Q319</accession>
<evidence type="ECO:0000313" key="3">
    <source>
        <dbReference type="Proteomes" id="UP000076761"/>
    </source>
</evidence>
<keyword evidence="3" id="KW-1185">Reference proteome</keyword>
<feature type="compositionally biased region" description="Basic and acidic residues" evidence="1">
    <location>
        <begin position="78"/>
        <end position="90"/>
    </location>
</feature>